<keyword evidence="1" id="KW-0479">Metal-binding</keyword>
<keyword evidence="3" id="KW-0862">Zinc</keyword>
<protein>
    <submittedName>
        <fullName evidence="9">Zinc metallopeptidase</fullName>
    </submittedName>
</protein>
<dbReference type="OrthoDB" id="261960at2759"/>
<dbReference type="Proteomes" id="UP000075230">
    <property type="component" value="Unassembled WGS sequence"/>
</dbReference>
<dbReference type="PROSITE" id="PS51397">
    <property type="entry name" value="WLM"/>
    <property type="match status" value="1"/>
</dbReference>
<dbReference type="InterPro" id="IPR053000">
    <property type="entry name" value="WSS1-like_metalloprotease"/>
</dbReference>
<dbReference type="Gene3D" id="2.30.30.380">
    <property type="entry name" value="Zn-finger domain of Sec23/24"/>
    <property type="match status" value="1"/>
</dbReference>
<dbReference type="InterPro" id="IPR013536">
    <property type="entry name" value="WLM_dom"/>
</dbReference>
<dbReference type="EMBL" id="BCWF01000021">
    <property type="protein sequence ID" value="GAT27265.1"/>
    <property type="molecule type" value="Genomic_DNA"/>
</dbReference>
<dbReference type="GO" id="GO:0005634">
    <property type="term" value="C:nucleus"/>
    <property type="evidence" value="ECO:0007669"/>
    <property type="project" value="TreeGrafter"/>
</dbReference>
<accession>A0A146FN93</accession>
<dbReference type="GO" id="GO:0008237">
    <property type="term" value="F:metallopeptidase activity"/>
    <property type="evidence" value="ECO:0007669"/>
    <property type="project" value="TreeGrafter"/>
</dbReference>
<dbReference type="GO" id="GO:0006281">
    <property type="term" value="P:DNA repair"/>
    <property type="evidence" value="ECO:0007669"/>
    <property type="project" value="TreeGrafter"/>
</dbReference>
<dbReference type="Pfam" id="PF08325">
    <property type="entry name" value="WLM"/>
    <property type="match status" value="1"/>
</dbReference>
<dbReference type="EMBL" id="AP024426">
    <property type="protein sequence ID" value="BCR95715.1"/>
    <property type="molecule type" value="Genomic_DNA"/>
</dbReference>
<feature type="region of interest" description="Disordered" evidence="5">
    <location>
        <begin position="327"/>
        <end position="368"/>
    </location>
</feature>
<name>A0A146FN93_ASPKA</name>
<keyword evidence="11" id="KW-1185">Reference proteome</keyword>
<feature type="region of interest" description="Disordered" evidence="5">
    <location>
        <begin position="250"/>
        <end position="294"/>
    </location>
</feature>
<feature type="region of interest" description="Disordered" evidence="5">
    <location>
        <begin position="205"/>
        <end position="227"/>
    </location>
</feature>
<evidence type="ECO:0000259" key="7">
    <source>
        <dbReference type="PROSITE" id="PS51397"/>
    </source>
</evidence>
<dbReference type="VEuPathDB" id="FungiDB:ASPFODRAFT_120151"/>
<dbReference type="GeneID" id="64957040"/>
<evidence type="ECO:0000313" key="10">
    <source>
        <dbReference type="Proteomes" id="UP000075230"/>
    </source>
</evidence>
<evidence type="ECO:0000313" key="8">
    <source>
        <dbReference type="EMBL" id="BCR95715.1"/>
    </source>
</evidence>
<reference evidence="8" key="4">
    <citation type="submission" date="2021-02" db="EMBL/GenBank/DDBJ databases">
        <title>Aspergillus luchuensis mut. kawachii IFO 4304 genome sequence.</title>
        <authorList>
            <person name="Mori K."/>
            <person name="Kadooka C."/>
            <person name="Goto M."/>
            <person name="Futagami T."/>
        </authorList>
    </citation>
    <scope>NUCLEOTIDE SEQUENCE</scope>
    <source>
        <strain evidence="8">IFO 4308</strain>
    </source>
</reference>
<dbReference type="KEGG" id="aluc:AKAW2_20655S"/>
<dbReference type="PROSITE" id="PS01358">
    <property type="entry name" value="ZF_RANBP2_1"/>
    <property type="match status" value="1"/>
</dbReference>
<feature type="domain" description="WLM" evidence="7">
    <location>
        <begin position="1"/>
        <end position="195"/>
    </location>
</feature>
<dbReference type="PANTHER" id="PTHR46622">
    <property type="entry name" value="DNA-DEPENDENT METALLOPROTEASE WSS1"/>
    <property type="match status" value="1"/>
</dbReference>
<dbReference type="GO" id="GO:0008270">
    <property type="term" value="F:zinc ion binding"/>
    <property type="evidence" value="ECO:0007669"/>
    <property type="project" value="UniProtKB-KW"/>
</dbReference>
<evidence type="ECO:0000313" key="9">
    <source>
        <dbReference type="EMBL" id="GAT27265.1"/>
    </source>
</evidence>
<reference evidence="10" key="2">
    <citation type="submission" date="2016-02" db="EMBL/GenBank/DDBJ databases">
        <title>Genome sequencing of Aspergillus luchuensis NBRC 4314.</title>
        <authorList>
            <person name="Yamada O."/>
        </authorList>
    </citation>
    <scope>NUCLEOTIDE SEQUENCE [LARGE SCALE GENOMIC DNA]</scope>
    <source>
        <strain evidence="10">RIB 2604</strain>
    </source>
</reference>
<feature type="compositionally biased region" description="Polar residues" evidence="5">
    <location>
        <begin position="328"/>
        <end position="348"/>
    </location>
</feature>
<dbReference type="Proteomes" id="UP000661280">
    <property type="component" value="Chromosome 2"/>
</dbReference>
<dbReference type="RefSeq" id="XP_041539481.1">
    <property type="nucleotide sequence ID" value="XM_041685392.1"/>
</dbReference>
<evidence type="ECO:0000256" key="1">
    <source>
        <dbReference type="ARBA" id="ARBA00022723"/>
    </source>
</evidence>
<feature type="domain" description="RanBP2-type" evidence="6">
    <location>
        <begin position="298"/>
        <end position="327"/>
    </location>
</feature>
<dbReference type="AlphaFoldDB" id="A0A146FN93"/>
<evidence type="ECO:0000313" key="11">
    <source>
        <dbReference type="Proteomes" id="UP000661280"/>
    </source>
</evidence>
<reference evidence="8" key="3">
    <citation type="submission" date="2021-01" db="EMBL/GenBank/DDBJ databases">
        <authorList>
            <consortium name="Aspergillus luchuensis mut. kawachii IFO 4304 genome sequencing consortium"/>
            <person name="Kazuki M."/>
            <person name="Futagami T."/>
        </authorList>
    </citation>
    <scope>NUCLEOTIDE SEQUENCE</scope>
    <source>
        <strain evidence="8">IFO 4308</strain>
    </source>
</reference>
<evidence type="ECO:0000256" key="4">
    <source>
        <dbReference type="PROSITE-ProRule" id="PRU00322"/>
    </source>
</evidence>
<dbReference type="PANTHER" id="PTHR46622:SF1">
    <property type="entry name" value="DNA-DEPENDENT METALLOPROTEASE WSS1"/>
    <property type="match status" value="1"/>
</dbReference>
<evidence type="ECO:0000259" key="6">
    <source>
        <dbReference type="PROSITE" id="PS50199"/>
    </source>
</evidence>
<evidence type="ECO:0000256" key="5">
    <source>
        <dbReference type="SAM" id="MobiDB-lite"/>
    </source>
</evidence>
<gene>
    <name evidence="8" type="ORF">AKAW2_20655S</name>
    <name evidence="9" type="ORF">RIB2604_02109530</name>
</gene>
<evidence type="ECO:0000256" key="3">
    <source>
        <dbReference type="ARBA" id="ARBA00022833"/>
    </source>
</evidence>
<dbReference type="InterPro" id="IPR001876">
    <property type="entry name" value="Znf_RanBP2"/>
</dbReference>
<sequence length="418" mass="46939">MREIDPLIFEYQHEKQRPRESEALLILRKVASLVKPIMRRRDWKVGTLCEFYPHQRNLLGLNVNAGQKICLRLRYPSDQRQFLPIEQVVDTMLHELCHIVHGPHNQQFHALWNQLRDEHEELVMKGYTGEGFLSEGRRLGGRKMPVDEARRVARAAAEQRRSLSAGSGRRLGGAPVLRGTDMRRVIADAAQRRIEVTNGCASGADNSAELAEEASRNGFRTKAEEDDANERAIMEAYIDLIEQEERERYGPSYIPPSHDNPAGPRTTLSPPPVPENSRPRGPSQPAETIDLVSDDKLYDKPWSCPTCTLENPANFLCCDACASERPRPTTTRSVSGPPTATASSSQTKPAAVKKNKRSMSPSSRYTGFKNRTRAVESLAALERDANKRPLGWLCDSCGAFMETEWWTCSNCGLMKRAS</sequence>
<organism evidence="9 10">
    <name type="scientific">Aspergillus kawachii</name>
    <name type="common">White koji mold</name>
    <name type="synonym">Aspergillus awamori var. kawachi</name>
    <dbReference type="NCBI Taxonomy" id="1069201"/>
    <lineage>
        <taxon>Eukaryota</taxon>
        <taxon>Fungi</taxon>
        <taxon>Dikarya</taxon>
        <taxon>Ascomycota</taxon>
        <taxon>Pezizomycotina</taxon>
        <taxon>Eurotiomycetes</taxon>
        <taxon>Eurotiomycetidae</taxon>
        <taxon>Eurotiales</taxon>
        <taxon>Aspergillaceae</taxon>
        <taxon>Aspergillus</taxon>
        <taxon>Aspergillus subgen. Circumdati</taxon>
    </lineage>
</organism>
<proteinExistence type="predicted"/>
<evidence type="ECO:0000256" key="2">
    <source>
        <dbReference type="ARBA" id="ARBA00022771"/>
    </source>
</evidence>
<keyword evidence="2 4" id="KW-0863">Zinc-finger</keyword>
<dbReference type="PROSITE" id="PS50199">
    <property type="entry name" value="ZF_RANBP2_2"/>
    <property type="match status" value="1"/>
</dbReference>
<reference evidence="9 10" key="1">
    <citation type="journal article" date="2016" name="DNA Res.">
        <title>Genome sequence of Aspergillus luchuensis NBRC 4314.</title>
        <authorList>
            <person name="Yamada O."/>
            <person name="Machida M."/>
            <person name="Hosoyama A."/>
            <person name="Goto M."/>
            <person name="Takahashi T."/>
            <person name="Futagami T."/>
            <person name="Yamagata Y."/>
            <person name="Takeuchi M."/>
            <person name="Kobayashi T."/>
            <person name="Koike H."/>
            <person name="Abe K."/>
            <person name="Asai K."/>
            <person name="Arita M."/>
            <person name="Fujita N."/>
            <person name="Fukuda K."/>
            <person name="Higa K."/>
            <person name="Horikawa H."/>
            <person name="Ishikawa T."/>
            <person name="Jinno K."/>
            <person name="Kato Y."/>
            <person name="Kirimura K."/>
            <person name="Mizutani O."/>
            <person name="Nakasone K."/>
            <person name="Sano M."/>
            <person name="Shiraishi Y."/>
            <person name="Tsukahara M."/>
            <person name="Gomi K."/>
        </authorList>
    </citation>
    <scope>NUCLEOTIDE SEQUENCE [LARGE SCALE GENOMIC DNA]</scope>
    <source>
        <strain evidence="9 10">RIB 2604</strain>
    </source>
</reference>